<comment type="caution">
    <text evidence="3">The sequence shown here is derived from an EMBL/GenBank/DDBJ whole genome shotgun (WGS) entry which is preliminary data.</text>
</comment>
<dbReference type="PANTHER" id="PTHR45023">
    <property type="match status" value="1"/>
</dbReference>
<feature type="region of interest" description="Disordered" evidence="1">
    <location>
        <begin position="126"/>
        <end position="197"/>
    </location>
</feature>
<evidence type="ECO:0000256" key="1">
    <source>
        <dbReference type="SAM" id="MobiDB-lite"/>
    </source>
</evidence>
<protein>
    <recommendedName>
        <fullName evidence="2">No apical meristem-associated C-terminal domain-containing protein</fullName>
    </recommendedName>
</protein>
<evidence type="ECO:0000313" key="4">
    <source>
        <dbReference type="Proteomes" id="UP001172457"/>
    </source>
</evidence>
<organism evidence="3 4">
    <name type="scientific">Centaurea solstitialis</name>
    <name type="common">yellow star-thistle</name>
    <dbReference type="NCBI Taxonomy" id="347529"/>
    <lineage>
        <taxon>Eukaryota</taxon>
        <taxon>Viridiplantae</taxon>
        <taxon>Streptophyta</taxon>
        <taxon>Embryophyta</taxon>
        <taxon>Tracheophyta</taxon>
        <taxon>Spermatophyta</taxon>
        <taxon>Magnoliopsida</taxon>
        <taxon>eudicotyledons</taxon>
        <taxon>Gunneridae</taxon>
        <taxon>Pentapetalae</taxon>
        <taxon>asterids</taxon>
        <taxon>campanulids</taxon>
        <taxon>Asterales</taxon>
        <taxon>Asteraceae</taxon>
        <taxon>Carduoideae</taxon>
        <taxon>Cardueae</taxon>
        <taxon>Centaureinae</taxon>
        <taxon>Centaurea</taxon>
    </lineage>
</organism>
<dbReference type="AlphaFoldDB" id="A0AA38SMQ8"/>
<dbReference type="Pfam" id="PF14303">
    <property type="entry name" value="NAM-associated"/>
    <property type="match status" value="1"/>
</dbReference>
<evidence type="ECO:0000313" key="3">
    <source>
        <dbReference type="EMBL" id="KAJ9544719.1"/>
    </source>
</evidence>
<dbReference type="InterPro" id="IPR029466">
    <property type="entry name" value="NAM-associated_C"/>
</dbReference>
<sequence>MERFEEQGDQIEGLWWIYWGCDYLIRIKETVLGQEERERGNFRISVRIAWLWENGLFSLVNRWIVMKFGQCSVRGIVLVSRVGYRGDSGSELGVDRGKAPLEASCEDGSDNYYYLEILVLHMQPPPSQVWEPRDGNNLSPQSWGDDEEVPETQPESPPPPPQPKGKKRGKGKNVEASSSANPTKTKAPPKPWSSEEEVELAKAWAETSEDPTIGNYRTRDNFWLAVKRSLDIRMRYGPNVRSTDSVQTKVRLLLSGVSKFACIYNNTLNSRTSGESDVNILERANERYRREYHRTFPHQSAWRVLIECPKYNPVEMMNPSDIRAPTNKRSKTSETQTDSPGDSDARTYMNLGGDEQRSQTERPRPMGRNAARRAGSSSSTTDINTGMSTQVGALAHGITGLMGILKEKQRMAHLQFYTSPHNHLSSPILVTTLREKAQLRAQYDWPPFE</sequence>
<evidence type="ECO:0000259" key="2">
    <source>
        <dbReference type="Pfam" id="PF14303"/>
    </source>
</evidence>
<gene>
    <name evidence="3" type="ORF">OSB04_024426</name>
</gene>
<dbReference type="EMBL" id="JARYMX010000006">
    <property type="protein sequence ID" value="KAJ9544719.1"/>
    <property type="molecule type" value="Genomic_DNA"/>
</dbReference>
<dbReference type="PANTHER" id="PTHR45023:SF14">
    <property type="entry name" value="GLUTATHIONE TRANSFERASE"/>
    <property type="match status" value="1"/>
</dbReference>
<proteinExistence type="predicted"/>
<feature type="compositionally biased region" description="Low complexity" evidence="1">
    <location>
        <begin position="367"/>
        <end position="379"/>
    </location>
</feature>
<keyword evidence="4" id="KW-1185">Reference proteome</keyword>
<accession>A0AA38SMQ8</accession>
<feature type="compositionally biased region" description="Basic and acidic residues" evidence="1">
    <location>
        <begin position="354"/>
        <end position="364"/>
    </location>
</feature>
<feature type="domain" description="No apical meristem-associated C-terminal" evidence="2">
    <location>
        <begin position="294"/>
        <end position="377"/>
    </location>
</feature>
<feature type="region of interest" description="Disordered" evidence="1">
    <location>
        <begin position="317"/>
        <end position="385"/>
    </location>
</feature>
<reference evidence="3" key="1">
    <citation type="submission" date="2023-03" db="EMBL/GenBank/DDBJ databases">
        <title>Chromosome-scale reference genome and RAD-based genetic map of yellow starthistle (Centaurea solstitialis) reveal putative structural variation and QTLs associated with invader traits.</title>
        <authorList>
            <person name="Reatini B."/>
            <person name="Cang F.A."/>
            <person name="Jiang Q."/>
            <person name="Mckibben M.T.W."/>
            <person name="Barker M.S."/>
            <person name="Rieseberg L.H."/>
            <person name="Dlugosch K.M."/>
        </authorList>
    </citation>
    <scope>NUCLEOTIDE SEQUENCE</scope>
    <source>
        <strain evidence="3">CAN-66</strain>
        <tissue evidence="3">Leaf</tissue>
    </source>
</reference>
<dbReference type="Proteomes" id="UP001172457">
    <property type="component" value="Chromosome 6"/>
</dbReference>
<name>A0AA38SMQ8_9ASTR</name>